<evidence type="ECO:0000313" key="1">
    <source>
        <dbReference type="EMBL" id="MBB5254407.1"/>
    </source>
</evidence>
<dbReference type="EMBL" id="CP045484">
    <property type="protein sequence ID" value="QGR16335.1"/>
    <property type="molecule type" value="Genomic_DNA"/>
</dbReference>
<dbReference type="RefSeq" id="WP_156013893.1">
    <property type="nucleotide sequence ID" value="NZ_CP045484.1"/>
</dbReference>
<dbReference type="GeneID" id="42800240"/>
<reference evidence="2 3" key="1">
    <citation type="submission" date="2019-10" db="EMBL/GenBank/DDBJ databases">
        <title>Genome Sequences from Six Type Strain Members of the Archaeal Family Sulfolobaceae: Acidianus ambivalens, Acidianus infernus, Metallosphaera prunae, Stygiolobus azoricus, Sulfolobus metallicus, and Sulfurisphaera ohwakuensis.</title>
        <authorList>
            <person name="Counts J.A."/>
            <person name="Kelly R.M."/>
        </authorList>
    </citation>
    <scope>NUCLEOTIDE SEQUENCE [LARGE SCALE GENOMIC DNA]</scope>
    <source>
        <strain evidence="2 3">TA-1</strain>
    </source>
</reference>
<dbReference type="Proteomes" id="UP000427373">
    <property type="component" value="Chromosome"/>
</dbReference>
<dbReference type="Proteomes" id="UP000582213">
    <property type="component" value="Unassembled WGS sequence"/>
</dbReference>
<dbReference type="KEGG" id="soh:D1869_03300"/>
<dbReference type="Pfam" id="PF06053">
    <property type="entry name" value="DUF929"/>
    <property type="match status" value="1"/>
</dbReference>
<proteinExistence type="predicted"/>
<accession>A0A650CF88</accession>
<organism evidence="2 3">
    <name type="scientific">Sulfurisphaera ohwakuensis</name>
    <dbReference type="NCBI Taxonomy" id="69656"/>
    <lineage>
        <taxon>Archaea</taxon>
        <taxon>Thermoproteota</taxon>
        <taxon>Thermoprotei</taxon>
        <taxon>Sulfolobales</taxon>
        <taxon>Sulfolobaceae</taxon>
        <taxon>Sulfurisphaera</taxon>
    </lineage>
</organism>
<dbReference type="InterPro" id="IPR009272">
    <property type="entry name" value="DUF929"/>
</dbReference>
<reference evidence="1 4" key="2">
    <citation type="submission" date="2020-08" db="EMBL/GenBank/DDBJ databases">
        <title>Genomic Encyclopedia of Type Strains, Phase IV (KMG-IV): sequencing the most valuable type-strain genomes for metagenomic binning, comparative biology and taxonomic classification.</title>
        <authorList>
            <person name="Goeker M."/>
        </authorList>
    </citation>
    <scope>NUCLEOTIDE SEQUENCE [LARGE SCALE GENOMIC DNA]</scope>
    <source>
        <strain evidence="1 4">DSM 12421</strain>
    </source>
</reference>
<protein>
    <submittedName>
        <fullName evidence="2">DUF929 domain-containing protein</fullName>
    </submittedName>
</protein>
<name>A0A650CF88_SULOH</name>
<sequence>MKIKNVIILSAVTFFILLLILPYLLQPFEVPLNTFFKVSNIDYTEGNFTCIVFVSWYGCPYGAADSWILYAFLSHYGKISFNISYSDPNDIYPNTPAIIFLNFTPKAFIHFKFLYLYNRYLNATANGTIVNNFVNYGLEIIKTEFPQFYPYVKEYITEKWASGSFFQPIAYMGNPSHIPTFIIISDQKGTYMLIGHIVSPSYFSEYNATYLLKNYNNLSFIQEGVSILDEYIN</sequence>
<dbReference type="OrthoDB" id="57485at2157"/>
<evidence type="ECO:0000313" key="3">
    <source>
        <dbReference type="Proteomes" id="UP000427373"/>
    </source>
</evidence>
<dbReference type="AlphaFoldDB" id="A0A650CF88"/>
<keyword evidence="3" id="KW-1185">Reference proteome</keyword>
<evidence type="ECO:0000313" key="2">
    <source>
        <dbReference type="EMBL" id="QGR16335.1"/>
    </source>
</evidence>
<evidence type="ECO:0000313" key="4">
    <source>
        <dbReference type="Proteomes" id="UP000582213"/>
    </source>
</evidence>
<dbReference type="EMBL" id="JACHFY010000015">
    <property type="protein sequence ID" value="MBB5254407.1"/>
    <property type="molecule type" value="Genomic_DNA"/>
</dbReference>
<gene>
    <name evidence="2" type="ORF">D1869_03300</name>
    <name evidence="1" type="ORF">HNQ62_002181</name>
</gene>